<keyword evidence="18" id="KW-0808">Transferase</keyword>
<evidence type="ECO:0000256" key="8">
    <source>
        <dbReference type="ARBA" id="ARBA00022960"/>
    </source>
</evidence>
<feature type="transmembrane region" description="Helical" evidence="17">
    <location>
        <begin position="189"/>
        <end position="212"/>
    </location>
</feature>
<evidence type="ECO:0000313" key="19">
    <source>
        <dbReference type="Proteomes" id="UP000002730"/>
    </source>
</evidence>
<dbReference type="STRING" id="573061.Clocel_2903"/>
<evidence type="ECO:0000256" key="15">
    <source>
        <dbReference type="ARBA" id="ARBA00032932"/>
    </source>
</evidence>
<dbReference type="GO" id="GO:0005886">
    <property type="term" value="C:plasma membrane"/>
    <property type="evidence" value="ECO:0007669"/>
    <property type="project" value="UniProtKB-SubCell"/>
</dbReference>
<dbReference type="NCBIfam" id="NF001390">
    <property type="entry name" value="PRK00281.1-4"/>
    <property type="match status" value="1"/>
</dbReference>
<keyword evidence="8 17" id="KW-0133">Cell shape</keyword>
<evidence type="ECO:0000256" key="2">
    <source>
        <dbReference type="ARBA" id="ARBA00010621"/>
    </source>
</evidence>
<dbReference type="GO" id="GO:0071555">
    <property type="term" value="P:cell wall organization"/>
    <property type="evidence" value="ECO:0007669"/>
    <property type="project" value="UniProtKB-KW"/>
</dbReference>
<dbReference type="EC" id="3.6.1.27" evidence="3 17"/>
<evidence type="ECO:0000256" key="6">
    <source>
        <dbReference type="ARBA" id="ARBA00022692"/>
    </source>
</evidence>
<keyword evidence="12 17" id="KW-0046">Antibiotic resistance</keyword>
<feature type="transmembrane region" description="Helical" evidence="17">
    <location>
        <begin position="267"/>
        <end position="285"/>
    </location>
</feature>
<evidence type="ECO:0000256" key="14">
    <source>
        <dbReference type="ARBA" id="ARBA00032707"/>
    </source>
</evidence>
<protein>
    <recommendedName>
        <fullName evidence="4 17">Undecaprenyl-diphosphatase</fullName>
        <ecNumber evidence="3 17">3.6.1.27</ecNumber>
    </recommendedName>
    <alternativeName>
        <fullName evidence="15 17">Bacitracin resistance protein</fullName>
    </alternativeName>
    <alternativeName>
        <fullName evidence="14 17">Undecaprenyl pyrophosphate phosphatase</fullName>
    </alternativeName>
</protein>
<dbReference type="EMBL" id="CP002160">
    <property type="protein sequence ID" value="ADL52598.1"/>
    <property type="molecule type" value="Genomic_DNA"/>
</dbReference>
<sequence>METVFFILKSMVLGIVEGVTEFLPVSSTGHLIIFQSFLGFDVGQSKEYIDMYTYVIQLGAILAVIVLFWKKIMNTLVKLFPSEKRDISYRESGLRFWLIIVAACIPGAIVQLGFGDFFDEYLMNPTAVSIALVVGGILMILIENKYRKRRNGTKSELDVTIKQALIIGAFQCLAVFPGMSRSASTIMGGWIAGLTTIAAAEFSFFLAIPVMAGMSLLKIVKIGGFAAMTSAQVISLGVGFLVAFIVALIVVDRFIAFLKKKPMRIFAVYRFVFAVFVFIAGYLGFFNV</sequence>
<dbReference type="HOGENOM" id="CLU_060296_2_0_9"/>
<organism evidence="18 19">
    <name type="scientific">Clostridium cellulovorans (strain ATCC 35296 / DSM 3052 / OCM 3 / 743B)</name>
    <dbReference type="NCBI Taxonomy" id="573061"/>
    <lineage>
        <taxon>Bacteria</taxon>
        <taxon>Bacillati</taxon>
        <taxon>Bacillota</taxon>
        <taxon>Clostridia</taxon>
        <taxon>Eubacteriales</taxon>
        <taxon>Clostridiaceae</taxon>
        <taxon>Clostridium</taxon>
    </lineage>
</organism>
<dbReference type="GO" id="GO:0050380">
    <property type="term" value="F:undecaprenyl-diphosphatase activity"/>
    <property type="evidence" value="ECO:0007669"/>
    <property type="project" value="UniProtKB-UniRule"/>
</dbReference>
<keyword evidence="5 17" id="KW-1003">Cell membrane</keyword>
<dbReference type="Pfam" id="PF02673">
    <property type="entry name" value="BacA"/>
    <property type="match status" value="1"/>
</dbReference>
<keyword evidence="18" id="KW-0418">Kinase</keyword>
<name>D9SST6_CLOC7</name>
<dbReference type="InterPro" id="IPR003824">
    <property type="entry name" value="UppP"/>
</dbReference>
<keyword evidence="10 17" id="KW-1133">Transmembrane helix</keyword>
<evidence type="ECO:0000256" key="3">
    <source>
        <dbReference type="ARBA" id="ARBA00012374"/>
    </source>
</evidence>
<evidence type="ECO:0000313" key="18">
    <source>
        <dbReference type="EMBL" id="ADL52598.1"/>
    </source>
</evidence>
<comment type="similarity">
    <text evidence="2 17">Belongs to the UppP family.</text>
</comment>
<feature type="transmembrane region" description="Helical" evidence="17">
    <location>
        <begin position="232"/>
        <end position="255"/>
    </location>
</feature>
<dbReference type="HAMAP" id="MF_01006">
    <property type="entry name" value="Undec_diphosphatase"/>
    <property type="match status" value="1"/>
</dbReference>
<dbReference type="OrthoDB" id="9808289at2"/>
<feature type="transmembrane region" description="Helical" evidence="17">
    <location>
        <begin position="94"/>
        <end position="115"/>
    </location>
</feature>
<keyword evidence="6 17" id="KW-0812">Transmembrane</keyword>
<gene>
    <name evidence="17" type="primary">uppP</name>
    <name evidence="18" type="ordered locus">Clocel_2903</name>
</gene>
<evidence type="ECO:0000256" key="9">
    <source>
        <dbReference type="ARBA" id="ARBA00022984"/>
    </source>
</evidence>
<keyword evidence="11 17" id="KW-0472">Membrane</keyword>
<dbReference type="AlphaFoldDB" id="D9SST6"/>
<dbReference type="KEGG" id="ccb:Clocel_2903"/>
<evidence type="ECO:0000256" key="13">
    <source>
        <dbReference type="ARBA" id="ARBA00023316"/>
    </source>
</evidence>
<evidence type="ECO:0000256" key="11">
    <source>
        <dbReference type="ARBA" id="ARBA00023136"/>
    </source>
</evidence>
<keyword evidence="13 17" id="KW-0961">Cell wall biogenesis/degradation</keyword>
<dbReference type="eggNOG" id="COG1968">
    <property type="taxonomic scope" value="Bacteria"/>
</dbReference>
<evidence type="ECO:0000256" key="7">
    <source>
        <dbReference type="ARBA" id="ARBA00022801"/>
    </source>
</evidence>
<keyword evidence="9 17" id="KW-0573">Peptidoglycan synthesis</keyword>
<dbReference type="PANTHER" id="PTHR30622:SF3">
    <property type="entry name" value="UNDECAPRENYL-DIPHOSPHATASE"/>
    <property type="match status" value="1"/>
</dbReference>
<dbReference type="GO" id="GO:0008360">
    <property type="term" value="P:regulation of cell shape"/>
    <property type="evidence" value="ECO:0007669"/>
    <property type="project" value="UniProtKB-KW"/>
</dbReference>
<evidence type="ECO:0000256" key="16">
    <source>
        <dbReference type="ARBA" id="ARBA00047594"/>
    </source>
</evidence>
<reference evidence="18 19" key="1">
    <citation type="submission" date="2010-08" db="EMBL/GenBank/DDBJ databases">
        <title>Complete sequence of Clostridium cellulovorans 743B.</title>
        <authorList>
            <consortium name="US DOE Joint Genome Institute"/>
            <person name="Lucas S."/>
            <person name="Copeland A."/>
            <person name="Lapidus A."/>
            <person name="Cheng J.-F."/>
            <person name="Bruce D."/>
            <person name="Goodwin L."/>
            <person name="Pitluck S."/>
            <person name="Chertkov O."/>
            <person name="Detter J.C."/>
            <person name="Han C."/>
            <person name="Tapia R."/>
            <person name="Land M."/>
            <person name="Hauser L."/>
            <person name="Chang Y.-J."/>
            <person name="Jeffries C."/>
            <person name="Kyrpides N."/>
            <person name="Ivanova N."/>
            <person name="Mikhailova N."/>
            <person name="Hemme C.L."/>
            <person name="Woyke T."/>
        </authorList>
    </citation>
    <scope>NUCLEOTIDE SEQUENCE [LARGE SCALE GENOMIC DNA]</scope>
    <source>
        <strain evidence="19">ATCC 35296 / DSM 3052 / OCM 3 / 743B</strain>
    </source>
</reference>
<evidence type="ECO:0000256" key="10">
    <source>
        <dbReference type="ARBA" id="ARBA00022989"/>
    </source>
</evidence>
<dbReference type="NCBIfam" id="TIGR00753">
    <property type="entry name" value="undec_PP_bacA"/>
    <property type="match status" value="1"/>
</dbReference>
<evidence type="ECO:0000256" key="5">
    <source>
        <dbReference type="ARBA" id="ARBA00022475"/>
    </source>
</evidence>
<keyword evidence="7 17" id="KW-0378">Hydrolase</keyword>
<dbReference type="PANTHER" id="PTHR30622">
    <property type="entry name" value="UNDECAPRENYL-DIPHOSPHATASE"/>
    <property type="match status" value="1"/>
</dbReference>
<dbReference type="GO" id="GO:0046677">
    <property type="term" value="P:response to antibiotic"/>
    <property type="evidence" value="ECO:0007669"/>
    <property type="project" value="UniProtKB-UniRule"/>
</dbReference>
<comment type="miscellaneous">
    <text evidence="17">Bacitracin is thought to be involved in the inhibition of peptidoglycan synthesis by sequestering undecaprenyl diphosphate, thereby reducing the pool of lipid carrier available.</text>
</comment>
<accession>D9SST6</accession>
<dbReference type="GO" id="GO:0016301">
    <property type="term" value="F:kinase activity"/>
    <property type="evidence" value="ECO:0007669"/>
    <property type="project" value="UniProtKB-KW"/>
</dbReference>
<dbReference type="Proteomes" id="UP000002730">
    <property type="component" value="Chromosome"/>
</dbReference>
<dbReference type="GO" id="GO:0009252">
    <property type="term" value="P:peptidoglycan biosynthetic process"/>
    <property type="evidence" value="ECO:0007669"/>
    <property type="project" value="UniProtKB-KW"/>
</dbReference>
<proteinExistence type="inferred from homology"/>
<evidence type="ECO:0000256" key="12">
    <source>
        <dbReference type="ARBA" id="ARBA00023251"/>
    </source>
</evidence>
<feature type="transmembrane region" description="Helical" evidence="17">
    <location>
        <begin position="121"/>
        <end position="142"/>
    </location>
</feature>
<comment type="function">
    <text evidence="17">Catalyzes the dephosphorylation of undecaprenyl diphosphate (UPP). Confers resistance to bacitracin.</text>
</comment>
<evidence type="ECO:0000256" key="1">
    <source>
        <dbReference type="ARBA" id="ARBA00004651"/>
    </source>
</evidence>
<dbReference type="RefSeq" id="WP_010075691.1">
    <property type="nucleotide sequence ID" value="NC_014393.1"/>
</dbReference>
<comment type="catalytic activity">
    <reaction evidence="16 17">
        <text>di-trans,octa-cis-undecaprenyl diphosphate + H2O = di-trans,octa-cis-undecaprenyl phosphate + phosphate + H(+)</text>
        <dbReference type="Rhea" id="RHEA:28094"/>
        <dbReference type="ChEBI" id="CHEBI:15377"/>
        <dbReference type="ChEBI" id="CHEBI:15378"/>
        <dbReference type="ChEBI" id="CHEBI:43474"/>
        <dbReference type="ChEBI" id="CHEBI:58405"/>
        <dbReference type="ChEBI" id="CHEBI:60392"/>
        <dbReference type="EC" id="3.6.1.27"/>
    </reaction>
</comment>
<comment type="subcellular location">
    <subcellularLocation>
        <location evidence="1 17">Cell membrane</location>
        <topology evidence="1 17">Multi-pass membrane protein</topology>
    </subcellularLocation>
</comment>
<keyword evidence="19" id="KW-1185">Reference proteome</keyword>
<evidence type="ECO:0000256" key="4">
    <source>
        <dbReference type="ARBA" id="ARBA00021581"/>
    </source>
</evidence>
<feature type="transmembrane region" description="Helical" evidence="17">
    <location>
        <begin position="51"/>
        <end position="69"/>
    </location>
</feature>
<evidence type="ECO:0000256" key="17">
    <source>
        <dbReference type="HAMAP-Rule" id="MF_01006"/>
    </source>
</evidence>